<organism evidence="1 2">
    <name type="scientific">Salvia divinorum</name>
    <name type="common">Maria pastora</name>
    <name type="synonym">Diviner's sage</name>
    <dbReference type="NCBI Taxonomy" id="28513"/>
    <lineage>
        <taxon>Eukaryota</taxon>
        <taxon>Viridiplantae</taxon>
        <taxon>Streptophyta</taxon>
        <taxon>Embryophyta</taxon>
        <taxon>Tracheophyta</taxon>
        <taxon>Spermatophyta</taxon>
        <taxon>Magnoliopsida</taxon>
        <taxon>eudicotyledons</taxon>
        <taxon>Gunneridae</taxon>
        <taxon>Pentapetalae</taxon>
        <taxon>asterids</taxon>
        <taxon>lamiids</taxon>
        <taxon>Lamiales</taxon>
        <taxon>Lamiaceae</taxon>
        <taxon>Nepetoideae</taxon>
        <taxon>Mentheae</taxon>
        <taxon>Salviinae</taxon>
        <taxon>Salvia</taxon>
        <taxon>Salvia subgen. Calosphace</taxon>
    </lineage>
</organism>
<accession>A0ABD1IL26</accession>
<sequence length="241" mass="27590">MLTVVAQAPEEKKDTIESHDNQGLLWPKYKELGRPTVYDVPGLCARSSGVGFNSDNNLKIECNDKQWSQIVKADPNAKYMRNKSWPYWEDWKIIFGKDMATDVRAKDVSEGLNHVAVGGEALGESDTKSVKSSASTKKNSRKRKPEKVLENILDVMTKMHDYTSARLETLSTRIGYDFNLSAKRVEVSKMLDDIPLLTKKHKFMACHILVKEPEHLDPFTRFSLDDKHDYLVHILEEKHEI</sequence>
<dbReference type="EMBL" id="JBEAFC010000001">
    <property type="protein sequence ID" value="KAL1569217.1"/>
    <property type="molecule type" value="Genomic_DNA"/>
</dbReference>
<keyword evidence="2" id="KW-1185">Reference proteome</keyword>
<dbReference type="PANTHER" id="PTHR46250">
    <property type="entry name" value="MYB/SANT-LIKE DNA-BINDING DOMAIN PROTEIN-RELATED"/>
    <property type="match status" value="1"/>
</dbReference>
<dbReference type="Proteomes" id="UP001567538">
    <property type="component" value="Unassembled WGS sequence"/>
</dbReference>
<proteinExistence type="predicted"/>
<evidence type="ECO:0000313" key="2">
    <source>
        <dbReference type="Proteomes" id="UP001567538"/>
    </source>
</evidence>
<evidence type="ECO:0000313" key="1">
    <source>
        <dbReference type="EMBL" id="KAL1569217.1"/>
    </source>
</evidence>
<comment type="caution">
    <text evidence="1">The sequence shown here is derived from an EMBL/GenBank/DDBJ whole genome shotgun (WGS) entry which is preliminary data.</text>
</comment>
<name>A0ABD1IL26_SALDI</name>
<reference evidence="1 2" key="1">
    <citation type="submission" date="2024-06" db="EMBL/GenBank/DDBJ databases">
        <title>A chromosome level genome sequence of Diviner's sage (Salvia divinorum).</title>
        <authorList>
            <person name="Ford S.A."/>
            <person name="Ro D.-K."/>
            <person name="Ness R.W."/>
            <person name="Phillips M.A."/>
        </authorList>
    </citation>
    <scope>NUCLEOTIDE SEQUENCE [LARGE SCALE GENOMIC DNA]</scope>
    <source>
        <strain evidence="1">SAF-2024a</strain>
        <tissue evidence="1">Leaf</tissue>
    </source>
</reference>
<dbReference type="PANTHER" id="PTHR46250:SF15">
    <property type="entry name" value="OS01G0523800 PROTEIN"/>
    <property type="match status" value="1"/>
</dbReference>
<protein>
    <submittedName>
        <fullName evidence="1">Uncharacterized protein</fullName>
    </submittedName>
</protein>
<gene>
    <name evidence="1" type="ORF">AAHA92_00723</name>
</gene>
<dbReference type="AlphaFoldDB" id="A0ABD1IL26"/>